<feature type="coiled-coil region" evidence="1">
    <location>
        <begin position="496"/>
        <end position="555"/>
    </location>
</feature>
<proteinExistence type="predicted"/>
<dbReference type="InterPro" id="IPR052394">
    <property type="entry name" value="LRR-containing"/>
</dbReference>
<feature type="compositionally biased region" description="Low complexity" evidence="2">
    <location>
        <begin position="723"/>
        <end position="734"/>
    </location>
</feature>
<dbReference type="Pfam" id="PF13516">
    <property type="entry name" value="LRR_6"/>
    <property type="match status" value="7"/>
</dbReference>
<dbReference type="InterPro" id="IPR032675">
    <property type="entry name" value="LRR_dom_sf"/>
</dbReference>
<name>A0ABR2JV90_9EUKA</name>
<dbReference type="Gene3D" id="3.80.10.10">
    <property type="entry name" value="Ribonuclease Inhibitor"/>
    <property type="match status" value="2"/>
</dbReference>
<evidence type="ECO:0000256" key="1">
    <source>
        <dbReference type="SAM" id="Coils"/>
    </source>
</evidence>
<feature type="compositionally biased region" description="Low complexity" evidence="2">
    <location>
        <begin position="688"/>
        <end position="715"/>
    </location>
</feature>
<evidence type="ECO:0008006" key="5">
    <source>
        <dbReference type="Google" id="ProtNLM"/>
    </source>
</evidence>
<dbReference type="Proteomes" id="UP001470230">
    <property type="component" value="Unassembled WGS sequence"/>
</dbReference>
<accession>A0ABR2JV90</accession>
<dbReference type="PANTHER" id="PTHR24114">
    <property type="entry name" value="LEUCINE RICH REPEAT FAMILY PROTEIN"/>
    <property type="match status" value="1"/>
</dbReference>
<feature type="compositionally biased region" description="Polar residues" evidence="2">
    <location>
        <begin position="765"/>
        <end position="780"/>
    </location>
</feature>
<evidence type="ECO:0000256" key="2">
    <source>
        <dbReference type="SAM" id="MobiDB-lite"/>
    </source>
</evidence>
<feature type="compositionally biased region" description="Polar residues" evidence="2">
    <location>
        <begin position="735"/>
        <end position="748"/>
    </location>
</feature>
<dbReference type="PANTHER" id="PTHR24114:SF2">
    <property type="entry name" value="F-BOX DOMAIN-CONTAINING PROTEIN-RELATED"/>
    <property type="match status" value="1"/>
</dbReference>
<dbReference type="SMART" id="SM00368">
    <property type="entry name" value="LRR_RI"/>
    <property type="match status" value="7"/>
</dbReference>
<dbReference type="InterPro" id="IPR001611">
    <property type="entry name" value="Leu-rich_rpt"/>
</dbReference>
<dbReference type="SUPFAM" id="SSF52047">
    <property type="entry name" value="RNI-like"/>
    <property type="match status" value="1"/>
</dbReference>
<keyword evidence="4" id="KW-1185">Reference proteome</keyword>
<organism evidence="3 4">
    <name type="scientific">Tritrichomonas musculus</name>
    <dbReference type="NCBI Taxonomy" id="1915356"/>
    <lineage>
        <taxon>Eukaryota</taxon>
        <taxon>Metamonada</taxon>
        <taxon>Parabasalia</taxon>
        <taxon>Tritrichomonadida</taxon>
        <taxon>Tritrichomonadidae</taxon>
        <taxon>Tritrichomonas</taxon>
    </lineage>
</organism>
<dbReference type="EMBL" id="JAPFFF010000009">
    <property type="protein sequence ID" value="KAK8882806.1"/>
    <property type="molecule type" value="Genomic_DNA"/>
</dbReference>
<reference evidence="3 4" key="1">
    <citation type="submission" date="2024-04" db="EMBL/GenBank/DDBJ databases">
        <title>Tritrichomonas musculus Genome.</title>
        <authorList>
            <person name="Alves-Ferreira E."/>
            <person name="Grigg M."/>
            <person name="Lorenzi H."/>
            <person name="Galac M."/>
        </authorList>
    </citation>
    <scope>NUCLEOTIDE SEQUENCE [LARGE SCALE GENOMIC DNA]</scope>
    <source>
        <strain evidence="3 4">EAF2021</strain>
    </source>
</reference>
<feature type="region of interest" description="Disordered" evidence="2">
    <location>
        <begin position="647"/>
        <end position="780"/>
    </location>
</feature>
<feature type="compositionally biased region" description="Basic and acidic residues" evidence="2">
    <location>
        <begin position="647"/>
        <end position="658"/>
    </location>
</feature>
<protein>
    <recommendedName>
        <fullName evidence="5">Leucine Rich Repeat family protein</fullName>
    </recommendedName>
</protein>
<feature type="compositionally biased region" description="Basic residues" evidence="2">
    <location>
        <begin position="659"/>
        <end position="675"/>
    </location>
</feature>
<evidence type="ECO:0000313" key="3">
    <source>
        <dbReference type="EMBL" id="KAK8882806.1"/>
    </source>
</evidence>
<keyword evidence="1" id="KW-0175">Coiled coil</keyword>
<sequence length="780" mass="88162">MQFDRFQDSLKMFEEEEDYQRSIIPINQFTSLSLSEEELRAIFEAKCQDFRLKFDEKAFQRFLQRQSKHNSHKVLHMEGCGFGPIAASLIVDTVFQHSNLVVINFSSNFLGDEGAKCFADLIYNTQCIISMDLSSNHMTDSGLKTIFTALCTNKSMVDLNIGSKTTIGRNKIGPLTIQEITKMLQTNKVLSELNLQMTELNSNNIFGLLPGFETSKTLTSLNVSNNNIKSKGTIALFKSLMNSSLIELSIADNSVTDDIAPFFVSLLQNCQTLRKIDLSGNKLGFRLTSAISGHISSEFQLDTLILSRNPLGGRGISSFGPYLSHNEKLERLNVNGCQIDAKGFIEFCEELSKNESLKIIEIQHNPLSDDGIIKFSEAIVEHPTLKFVDLEMTELSDPGCKALMKSISSPTSNIIKLNLKNNLIHSGIIIQKALQDNTKILYLNIEFNNIEYKSTLDIQKLIQRNVQQYNANEKQRLMGRVFTANENAPRNIESRLIQTRKEIKELRIIIAKLEEDKRNLEKLLKETTEHRIKTINDLEELNAKNETEFINMQDDNRNQRHEVIQRTQDIEDEIGQINGRLSREVEKLKSEKKNNSSLDDKVISFQKEYQNENNIILGQYDDAKDKYKEAKNLLIVAWDNLKNQKELESKKAGRGESKKKGKLKTSKKQATKKKSKETTARNDGVVEASNNNDDNKSSSSRSRSKNSTSKNASNDGSRNTARSSSKILSSKQGSAIESTSSVNNSKTPQNEEESQLIKKDDETFETQPPNTKVANDENNC</sequence>
<comment type="caution">
    <text evidence="3">The sequence shown here is derived from an EMBL/GenBank/DDBJ whole genome shotgun (WGS) entry which is preliminary data.</text>
</comment>
<gene>
    <name evidence="3" type="ORF">M9Y10_045447</name>
</gene>
<evidence type="ECO:0000313" key="4">
    <source>
        <dbReference type="Proteomes" id="UP001470230"/>
    </source>
</evidence>